<feature type="compositionally biased region" description="Polar residues" evidence="4">
    <location>
        <begin position="771"/>
        <end position="804"/>
    </location>
</feature>
<dbReference type="GO" id="GO:0005737">
    <property type="term" value="C:cytoplasm"/>
    <property type="evidence" value="ECO:0007669"/>
    <property type="project" value="TreeGrafter"/>
</dbReference>
<sequence>MSDFVTQELWNEIVKRHWAYFDTEESIVKLEKRKQLEDCLKEFLCIVQHDRKFFLPETAKVLKNSIRDLEDFSAQKAITAFESISQYANNLFTKPWRKEFRILKMYSGFYQHEIKSNLLDAEKLFEAMGYRRLSDDTLILDGPICPDQVTNVSRDAMTAYVELQIIKHIYTGLDTIGINCSWLDIFRYREKYTGGASQAVKALAYSVEEKRFRSRQKALAGDNYGYIDVQPSSNYFTSTNTQFCPAQCQCNLYQQQPPVSRHRPMPPPNGMCCVPEHHQQQQQSSRTSSNLVYSNMAYPAQHHYQHNHHHGGILNDSGGVPMSQMSHSRSLEHYTEPASHHHSILPHRHSFDHQQQGCTGQHHQQQPHQPHHYYQHLNQQQQHLYETPYDCIDGNSMGGGSSTISYAAVTANAVAGTATSGVVSGGGSNCNLNSNSTYSHPYNVSGNRFPLPLNISNQLSAYDNIQSSNYVGPQEPTYAHIADQHMYSSVSKLPQNCMLNSAGYNQTNHIHGVQNPSLAKESLQRQRSYQPEQLINFEDPSIMPPTTPQQFDPLNPYRHGYESSNHIMDKRYNMGNIMESPLDPPASSSCQQQQHYATTSKPTVINDDFYVYAKPTPRENRKPLQNAMNVRKSSYNSADRGDTTDISYESANDDFMNLPPQENERSHLRSPTQFTKNQDGVGSFESWNYVFQNLERSGYSKDLGEREDFLVKSLDLDSLNINNDTSTSQSSSAEKRRSNYAGNDNKTTIQQQQQQVQPQQEPKQKSRTFENTKYSSKNNTKMEITASASSSINGSQRQKTSMDNNTKKIKSALKQTNETSKSNTNNINPNHHPNKTQPKINDNKTPPKTMNNNNNDSVTNTANGSTQRKKSSTSTTTRKTTASVGSSSATPNATQIIVSSPSEWSCSFCTFLNPNTKRICEMCCRSKDFNLDSSTTSTAAGGAGTSVAHNTPTCA</sequence>
<evidence type="ECO:0000313" key="7">
    <source>
        <dbReference type="Proteomes" id="UP000037069"/>
    </source>
</evidence>
<dbReference type="GO" id="GO:0008270">
    <property type="term" value="F:zinc ion binding"/>
    <property type="evidence" value="ECO:0007669"/>
    <property type="project" value="UniProtKB-KW"/>
</dbReference>
<keyword evidence="2" id="KW-0863">Zinc-finger</keyword>
<dbReference type="SUPFAM" id="SSF90209">
    <property type="entry name" value="Ran binding protein zinc finger-like"/>
    <property type="match status" value="1"/>
</dbReference>
<feature type="compositionally biased region" description="Polar residues" evidence="4">
    <location>
        <begin position="669"/>
        <end position="679"/>
    </location>
</feature>
<dbReference type="InterPro" id="IPR001876">
    <property type="entry name" value="Znf_RanBP2"/>
</dbReference>
<dbReference type="Pfam" id="PF21388">
    <property type="entry name" value="SPATA2_PUB-like"/>
    <property type="match status" value="1"/>
</dbReference>
<dbReference type="CDD" id="cd09212">
    <property type="entry name" value="PUB"/>
    <property type="match status" value="1"/>
</dbReference>
<dbReference type="PANTHER" id="PTHR15326">
    <property type="entry name" value="SPERMATOGENESIS-ASSOCIATED PROTEIN 2/TAMOZHENNIC"/>
    <property type="match status" value="1"/>
</dbReference>
<feature type="region of interest" description="Disordered" evidence="4">
    <location>
        <begin position="656"/>
        <end position="679"/>
    </location>
</feature>
<dbReference type="OMA" id="QDMYVYA"/>
<evidence type="ECO:0000313" key="6">
    <source>
        <dbReference type="EMBL" id="KNC33734.1"/>
    </source>
</evidence>
<dbReference type="InterPro" id="IPR048839">
    <property type="entry name" value="SPATA2_PUB-like"/>
</dbReference>
<reference evidence="6 7" key="1">
    <citation type="journal article" date="2015" name="Nat. Commun.">
        <title>Lucilia cuprina genome unlocks parasitic fly biology to underpin future interventions.</title>
        <authorList>
            <person name="Anstead C.A."/>
            <person name="Korhonen P.K."/>
            <person name="Young N.D."/>
            <person name="Hall R.S."/>
            <person name="Jex A.R."/>
            <person name="Murali S.C."/>
            <person name="Hughes D.S."/>
            <person name="Lee S.F."/>
            <person name="Perry T."/>
            <person name="Stroehlein A.J."/>
            <person name="Ansell B.R."/>
            <person name="Breugelmans B."/>
            <person name="Hofmann A."/>
            <person name="Qu J."/>
            <person name="Dugan S."/>
            <person name="Lee S.L."/>
            <person name="Chao H."/>
            <person name="Dinh H."/>
            <person name="Han Y."/>
            <person name="Doddapaneni H.V."/>
            <person name="Worley K.C."/>
            <person name="Muzny D.M."/>
            <person name="Ioannidis P."/>
            <person name="Waterhouse R.M."/>
            <person name="Zdobnov E.M."/>
            <person name="James P.J."/>
            <person name="Bagnall N.H."/>
            <person name="Kotze A.C."/>
            <person name="Gibbs R.A."/>
            <person name="Richards S."/>
            <person name="Batterham P."/>
            <person name="Gasser R.B."/>
        </authorList>
    </citation>
    <scope>NUCLEOTIDE SEQUENCE [LARGE SCALE GENOMIC DNA]</scope>
    <source>
        <strain evidence="6 7">LS</strain>
        <tissue evidence="6">Full body</tissue>
    </source>
</reference>
<evidence type="ECO:0000256" key="1">
    <source>
        <dbReference type="ARBA" id="ARBA00022723"/>
    </source>
</evidence>
<gene>
    <name evidence="6" type="ORF">FF38_01778</name>
</gene>
<dbReference type="Gene3D" id="1.20.58.2190">
    <property type="match status" value="1"/>
</dbReference>
<dbReference type="Proteomes" id="UP000037069">
    <property type="component" value="Unassembled WGS sequence"/>
</dbReference>
<feature type="domain" description="RanBP2-type" evidence="5">
    <location>
        <begin position="904"/>
        <end position="923"/>
    </location>
</feature>
<dbReference type="InterPro" id="IPR036443">
    <property type="entry name" value="Znf_RanBP2_sf"/>
</dbReference>
<keyword evidence="7" id="KW-1185">Reference proteome</keyword>
<dbReference type="InterPro" id="IPR036339">
    <property type="entry name" value="PUB-like_dom_sf"/>
</dbReference>
<dbReference type="Gene3D" id="2.30.30.380">
    <property type="entry name" value="Zn-finger domain of Sec23/24"/>
    <property type="match status" value="1"/>
</dbReference>
<dbReference type="STRING" id="7375.A0A0L0CQM2"/>
<dbReference type="AlphaFoldDB" id="A0A0L0CQM2"/>
<feature type="region of interest" description="Disordered" evidence="4">
    <location>
        <begin position="719"/>
        <end position="890"/>
    </location>
</feature>
<organism evidence="6 7">
    <name type="scientific">Lucilia cuprina</name>
    <name type="common">Green bottle fly</name>
    <name type="synonym">Australian sheep blowfly</name>
    <dbReference type="NCBI Taxonomy" id="7375"/>
    <lineage>
        <taxon>Eukaryota</taxon>
        <taxon>Metazoa</taxon>
        <taxon>Ecdysozoa</taxon>
        <taxon>Arthropoda</taxon>
        <taxon>Hexapoda</taxon>
        <taxon>Insecta</taxon>
        <taxon>Pterygota</taxon>
        <taxon>Neoptera</taxon>
        <taxon>Endopterygota</taxon>
        <taxon>Diptera</taxon>
        <taxon>Brachycera</taxon>
        <taxon>Muscomorpha</taxon>
        <taxon>Oestroidea</taxon>
        <taxon>Calliphoridae</taxon>
        <taxon>Luciliinae</taxon>
        <taxon>Lucilia</taxon>
    </lineage>
</organism>
<dbReference type="OrthoDB" id="9837000at2759"/>
<keyword evidence="3" id="KW-0862">Zinc</keyword>
<dbReference type="SUPFAM" id="SSF143503">
    <property type="entry name" value="PUG domain-like"/>
    <property type="match status" value="1"/>
</dbReference>
<comment type="caution">
    <text evidence="6">The sequence shown here is derived from an EMBL/GenBank/DDBJ whole genome shotgun (WGS) entry which is preliminary data.</text>
</comment>
<feature type="compositionally biased region" description="Low complexity" evidence="4">
    <location>
        <begin position="750"/>
        <end position="761"/>
    </location>
</feature>
<keyword evidence="1" id="KW-0479">Metal-binding</keyword>
<dbReference type="EMBL" id="JRES01000160">
    <property type="protein sequence ID" value="KNC33734.1"/>
    <property type="molecule type" value="Genomic_DNA"/>
</dbReference>
<evidence type="ECO:0000256" key="4">
    <source>
        <dbReference type="SAM" id="MobiDB-lite"/>
    </source>
</evidence>
<feature type="compositionally biased region" description="Low complexity" evidence="4">
    <location>
        <begin position="843"/>
        <end position="881"/>
    </location>
</feature>
<evidence type="ECO:0000256" key="2">
    <source>
        <dbReference type="ARBA" id="ARBA00022771"/>
    </source>
</evidence>
<evidence type="ECO:0000259" key="5">
    <source>
        <dbReference type="PROSITE" id="PS01358"/>
    </source>
</evidence>
<evidence type="ECO:0000256" key="3">
    <source>
        <dbReference type="ARBA" id="ARBA00022833"/>
    </source>
</evidence>
<feature type="compositionally biased region" description="Low complexity" evidence="4">
    <location>
        <begin position="819"/>
        <end position="831"/>
    </location>
</feature>
<name>A0A0L0CQM2_LUCCU</name>
<accession>A0A0L0CQM2</accession>
<feature type="compositionally biased region" description="Polar residues" evidence="4">
    <location>
        <begin position="740"/>
        <end position="749"/>
    </location>
</feature>
<protein>
    <submittedName>
        <fullName evidence="6">Protein tamozhennic</fullName>
    </submittedName>
</protein>
<dbReference type="PANTHER" id="PTHR15326:SF2">
    <property type="entry name" value="PROTEIN TAMOZHENNIC"/>
    <property type="match status" value="1"/>
</dbReference>
<feature type="region of interest" description="Disordered" evidence="4">
    <location>
        <begin position="350"/>
        <end position="370"/>
    </location>
</feature>
<dbReference type="SMART" id="SM00547">
    <property type="entry name" value="ZnF_RBZ"/>
    <property type="match status" value="1"/>
</dbReference>
<feature type="compositionally biased region" description="Low complexity" evidence="4">
    <location>
        <begin position="353"/>
        <end position="368"/>
    </location>
</feature>
<dbReference type="PROSITE" id="PS01358">
    <property type="entry name" value="ZF_RANBP2_1"/>
    <property type="match status" value="1"/>
</dbReference>
<proteinExistence type="predicted"/>
<feature type="compositionally biased region" description="Polar residues" evidence="4">
    <location>
        <begin position="719"/>
        <end position="732"/>
    </location>
</feature>